<dbReference type="Gene3D" id="3.40.50.720">
    <property type="entry name" value="NAD(P)-binding Rossmann-like Domain"/>
    <property type="match status" value="1"/>
</dbReference>
<dbReference type="CDD" id="cd08276">
    <property type="entry name" value="MDR7"/>
    <property type="match status" value="1"/>
</dbReference>
<dbReference type="EMBL" id="RSCK01000012">
    <property type="protein sequence ID" value="RUT12713.1"/>
    <property type="molecule type" value="Genomic_DNA"/>
</dbReference>
<feature type="domain" description="Enoyl reductase (ER)" evidence="1">
    <location>
        <begin position="12"/>
        <end position="335"/>
    </location>
</feature>
<dbReference type="PANTHER" id="PTHR45033">
    <property type="match status" value="1"/>
</dbReference>
<dbReference type="InterPro" id="IPR020843">
    <property type="entry name" value="ER"/>
</dbReference>
<dbReference type="SUPFAM" id="SSF51735">
    <property type="entry name" value="NAD(P)-binding Rossmann-fold domains"/>
    <property type="match status" value="1"/>
</dbReference>
<accession>A0AB37UMY2</accession>
<dbReference type="InterPro" id="IPR052711">
    <property type="entry name" value="Zinc_ADH-like"/>
</dbReference>
<reference evidence="2 3" key="1">
    <citation type="journal article" date="2019" name="Genome Biol. Evol.">
        <title>Day and night: Metabolic profiles and evolutionary relationships of six axenic non-marine cyanobacteria.</title>
        <authorList>
            <person name="Will S.E."/>
            <person name="Henke P."/>
            <person name="Boedeker C."/>
            <person name="Huang S."/>
            <person name="Brinkmann H."/>
            <person name="Rohde M."/>
            <person name="Jarek M."/>
            <person name="Friedl T."/>
            <person name="Seufert S."/>
            <person name="Schumacher M."/>
            <person name="Overmann J."/>
            <person name="Neumann-Schaal M."/>
            <person name="Petersen J."/>
        </authorList>
    </citation>
    <scope>NUCLEOTIDE SEQUENCE [LARGE SCALE GENOMIC DNA]</scope>
    <source>
        <strain evidence="2 3">SAG 39.79</strain>
    </source>
</reference>
<dbReference type="Proteomes" id="UP000282574">
    <property type="component" value="Unassembled WGS sequence"/>
</dbReference>
<evidence type="ECO:0000313" key="2">
    <source>
        <dbReference type="EMBL" id="RUT12713.1"/>
    </source>
</evidence>
<dbReference type="SUPFAM" id="SSF50129">
    <property type="entry name" value="GroES-like"/>
    <property type="match status" value="1"/>
</dbReference>
<keyword evidence="3" id="KW-1185">Reference proteome</keyword>
<protein>
    <submittedName>
        <fullName evidence="2">NADPH:quinone oxidoreductase</fullName>
    </submittedName>
</protein>
<dbReference type="InterPro" id="IPR036291">
    <property type="entry name" value="NAD(P)-bd_dom_sf"/>
</dbReference>
<dbReference type="SMART" id="SM00829">
    <property type="entry name" value="PKS_ER"/>
    <property type="match status" value="1"/>
</dbReference>
<dbReference type="InterPro" id="IPR011032">
    <property type="entry name" value="GroES-like_sf"/>
</dbReference>
<gene>
    <name evidence="2" type="primary">adhP</name>
    <name evidence="2" type="ORF">DSM107010_20940</name>
</gene>
<dbReference type="InterPro" id="IPR013154">
    <property type="entry name" value="ADH-like_N"/>
</dbReference>
<dbReference type="Pfam" id="PF00107">
    <property type="entry name" value="ADH_zinc_N"/>
    <property type="match status" value="1"/>
</dbReference>
<dbReference type="PANTHER" id="PTHR45033:SF2">
    <property type="entry name" value="ZINC-TYPE ALCOHOL DEHYDROGENASE-LIKE PROTEIN C1773.06C"/>
    <property type="match status" value="1"/>
</dbReference>
<dbReference type="Gene3D" id="3.90.180.10">
    <property type="entry name" value="Medium-chain alcohol dehydrogenases, catalytic domain"/>
    <property type="match status" value="1"/>
</dbReference>
<evidence type="ECO:0000313" key="3">
    <source>
        <dbReference type="Proteomes" id="UP000282574"/>
    </source>
</evidence>
<dbReference type="InterPro" id="IPR013149">
    <property type="entry name" value="ADH-like_C"/>
</dbReference>
<evidence type="ECO:0000259" key="1">
    <source>
        <dbReference type="SMART" id="SM00829"/>
    </source>
</evidence>
<proteinExistence type="predicted"/>
<dbReference type="GO" id="GO:0016491">
    <property type="term" value="F:oxidoreductase activity"/>
    <property type="evidence" value="ECO:0007669"/>
    <property type="project" value="InterPro"/>
</dbReference>
<dbReference type="Pfam" id="PF08240">
    <property type="entry name" value="ADH_N"/>
    <property type="match status" value="1"/>
</dbReference>
<dbReference type="AlphaFoldDB" id="A0AB37UMY2"/>
<name>A0AB37UMY2_9CYAN</name>
<organism evidence="2 3">
    <name type="scientific">Chroococcidiopsis cubana SAG 39.79</name>
    <dbReference type="NCBI Taxonomy" id="388085"/>
    <lineage>
        <taxon>Bacteria</taxon>
        <taxon>Bacillati</taxon>
        <taxon>Cyanobacteriota</taxon>
        <taxon>Cyanophyceae</taxon>
        <taxon>Chroococcidiopsidales</taxon>
        <taxon>Chroococcidiopsidaceae</taxon>
        <taxon>Chroococcidiopsis</taxon>
    </lineage>
</organism>
<dbReference type="RefSeq" id="WP_106168507.1">
    <property type="nucleotide sequence ID" value="NZ_JAVKZF010000003.1"/>
</dbReference>
<sequence length="337" mass="35911">MKAYEIQNDKPGLDALTLVERPQPQPKAKQVLVKMKTASLNYRDLLVAKGAYDPKSLKVIVPLSDGAGEVVAVGEGVTRVKVGDRVAGIFMQTFISGELTAEKANSALGGAIDGVLAEYVVFDEQGVVKIPAHLSYEEAATLPCAAVTAWNAMIVEGQLKAGDTVLLQGTGGVSLFGLQFAKMMGARVILTSSSDDKLDRAIQLGADVGINYKTTSDWDEKVEKLTDGRGVDLVVEVGGSGTLSKSLRAVRYGGKVAMIGVLTGIAGDVSTGSILFKHIRVQGIYVGSRDLFEDMNRSIKLHQMKPIIDRVFPFHEARAALAYLESGAHFGKVCISL</sequence>
<comment type="caution">
    <text evidence="2">The sequence shown here is derived from an EMBL/GenBank/DDBJ whole genome shotgun (WGS) entry which is preliminary data.</text>
</comment>